<proteinExistence type="inferred from homology"/>
<comment type="function">
    <text evidence="3">Flagellin is the subunit protein which polymerizes to form the filaments of bacterial flagella.</text>
</comment>
<keyword evidence="7" id="KW-1185">Reference proteome</keyword>
<keyword evidence="6" id="KW-0969">Cilium</keyword>
<keyword evidence="2 3" id="KW-0975">Bacterial flagellum</keyword>
<dbReference type="GO" id="GO:0009288">
    <property type="term" value="C:bacterial-type flagellum"/>
    <property type="evidence" value="ECO:0007669"/>
    <property type="project" value="UniProtKB-SubCell"/>
</dbReference>
<dbReference type="InterPro" id="IPR001492">
    <property type="entry name" value="Flagellin"/>
</dbReference>
<dbReference type="Pfam" id="PF00700">
    <property type="entry name" value="Flagellin_C"/>
    <property type="match status" value="1"/>
</dbReference>
<dbReference type="AlphaFoldDB" id="A0A2N1J016"/>
<dbReference type="Pfam" id="PF00669">
    <property type="entry name" value="Flagellin_N"/>
    <property type="match status" value="1"/>
</dbReference>
<keyword evidence="6" id="KW-0966">Cell projection</keyword>
<evidence type="ECO:0000259" key="4">
    <source>
        <dbReference type="Pfam" id="PF00669"/>
    </source>
</evidence>
<evidence type="ECO:0000259" key="5">
    <source>
        <dbReference type="Pfam" id="PF00700"/>
    </source>
</evidence>
<evidence type="ECO:0000256" key="3">
    <source>
        <dbReference type="RuleBase" id="RU362073"/>
    </source>
</evidence>
<feature type="domain" description="Flagellin C-terminal" evidence="5">
    <location>
        <begin position="195"/>
        <end position="280"/>
    </location>
</feature>
<feature type="domain" description="Flagellin N-terminal" evidence="4">
    <location>
        <begin position="5"/>
        <end position="139"/>
    </location>
</feature>
<dbReference type="PRINTS" id="PR00207">
    <property type="entry name" value="FLAGELLIN"/>
</dbReference>
<keyword evidence="6" id="KW-0282">Flagellum</keyword>
<keyword evidence="3" id="KW-0964">Secreted</keyword>
<dbReference type="EMBL" id="NXIF01000052">
    <property type="protein sequence ID" value="PKI79891.1"/>
    <property type="molecule type" value="Genomic_DNA"/>
</dbReference>
<dbReference type="OrthoDB" id="9796789at2"/>
<dbReference type="Gene3D" id="1.20.1330.10">
    <property type="entry name" value="f41 fragment of flagellin, N-terminal domain"/>
    <property type="match status" value="1"/>
</dbReference>
<gene>
    <name evidence="6" type="ORF">CP960_12200</name>
</gene>
<protein>
    <recommendedName>
        <fullName evidence="3">Flagellin</fullName>
    </recommendedName>
</protein>
<dbReference type="RefSeq" id="WP_101185763.1">
    <property type="nucleotide sequence ID" value="NZ_CP031218.1"/>
</dbReference>
<dbReference type="Gene3D" id="6.10.10.10">
    <property type="entry name" value="Flagellar export chaperone, C-terminal domain"/>
    <property type="match status" value="1"/>
</dbReference>
<dbReference type="InterPro" id="IPR046358">
    <property type="entry name" value="Flagellin_C"/>
</dbReference>
<dbReference type="PANTHER" id="PTHR42792:SF2">
    <property type="entry name" value="FLAGELLIN"/>
    <property type="match status" value="1"/>
</dbReference>
<evidence type="ECO:0000313" key="7">
    <source>
        <dbReference type="Proteomes" id="UP000233248"/>
    </source>
</evidence>
<reference evidence="6 7" key="1">
    <citation type="submission" date="2017-09" db="EMBL/GenBank/DDBJ databases">
        <title>Genomics of the genus Arcobacter.</title>
        <authorList>
            <person name="Perez-Cataluna A."/>
            <person name="Figueras M.J."/>
            <person name="Salas-Masso N."/>
        </authorList>
    </citation>
    <scope>NUCLEOTIDE SEQUENCE [LARGE SCALE GENOMIC DNA]</scope>
    <source>
        <strain evidence="6 7">DSM 18005</strain>
    </source>
</reference>
<evidence type="ECO:0000256" key="2">
    <source>
        <dbReference type="ARBA" id="ARBA00023143"/>
    </source>
</evidence>
<accession>A0A2N1J016</accession>
<dbReference type="GO" id="GO:0005198">
    <property type="term" value="F:structural molecule activity"/>
    <property type="evidence" value="ECO:0007669"/>
    <property type="project" value="UniProtKB-UniRule"/>
</dbReference>
<dbReference type="Proteomes" id="UP000233248">
    <property type="component" value="Unassembled WGS sequence"/>
</dbReference>
<dbReference type="SUPFAM" id="SSF64518">
    <property type="entry name" value="Phase 1 flagellin"/>
    <property type="match status" value="1"/>
</dbReference>
<dbReference type="PANTHER" id="PTHR42792">
    <property type="entry name" value="FLAGELLIN"/>
    <property type="match status" value="1"/>
</dbReference>
<dbReference type="InterPro" id="IPR042187">
    <property type="entry name" value="Flagellin_C_sub2"/>
</dbReference>
<dbReference type="InterPro" id="IPR001029">
    <property type="entry name" value="Flagellin_N"/>
</dbReference>
<organism evidence="6 7">
    <name type="scientific">Malaciobacter halophilus</name>
    <dbReference type="NCBI Taxonomy" id="197482"/>
    <lineage>
        <taxon>Bacteria</taxon>
        <taxon>Pseudomonadati</taxon>
        <taxon>Campylobacterota</taxon>
        <taxon>Epsilonproteobacteria</taxon>
        <taxon>Campylobacterales</taxon>
        <taxon>Arcobacteraceae</taxon>
        <taxon>Malaciobacter</taxon>
    </lineage>
</organism>
<dbReference type="KEGG" id="ahs:AHALO_2118"/>
<name>A0A2N1J016_9BACT</name>
<dbReference type="GO" id="GO:0005576">
    <property type="term" value="C:extracellular region"/>
    <property type="evidence" value="ECO:0007669"/>
    <property type="project" value="UniProtKB-SubCell"/>
</dbReference>
<comment type="subcellular location">
    <subcellularLocation>
        <location evidence="3">Secreted</location>
    </subcellularLocation>
    <subcellularLocation>
        <location evidence="3">Bacterial flagellum</location>
    </subcellularLocation>
</comment>
<evidence type="ECO:0000313" key="6">
    <source>
        <dbReference type="EMBL" id="PKI79891.1"/>
    </source>
</evidence>
<comment type="caution">
    <text evidence="6">The sequence shown here is derived from an EMBL/GenBank/DDBJ whole genome shotgun (WGS) entry which is preliminary data.</text>
</comment>
<sequence>MRLYTNVSSMIAYENYSRNSKLLSESLKRLSTGLRINSASDDPSGLAIADKLRTQASSVQQSIENANSAIAMTQIADKAMAEQSNILDIVKVKLLQASTDTTTDEGREAIRKDITKLLSQLNNIASQTNYNGNYILQKDQNDTAISDDSTFQIGEKALNTIDLKGIQANTVGLGLDALKNLGANSLSKTEAQNWLDNIDNSLTTLNTFRAEVGSTQNQLESSVRYMMTLKTNLKASESVIRDVDYAKEVAHFSKLKILVQAGIFAMAQANKIQEAMLRYLFR</sequence>
<evidence type="ECO:0000256" key="1">
    <source>
        <dbReference type="ARBA" id="ARBA00005709"/>
    </source>
</evidence>
<comment type="similarity">
    <text evidence="1 3">Belongs to the bacterial flagellin family.</text>
</comment>